<dbReference type="AlphaFoldDB" id="A0A2N5XLH6"/>
<keyword evidence="3" id="KW-1185">Reference proteome</keyword>
<dbReference type="EMBL" id="PKUQ01000054">
    <property type="protein sequence ID" value="PLW75280.1"/>
    <property type="molecule type" value="Genomic_DNA"/>
</dbReference>
<sequence length="268" mass="29757">MSLCDMFLPNCLPRKLDCCVCYGHMVVILLDGFAVFLFLRGVSMFKLLGPILHSLPLFIIACAAPLSVAKAHPHVWVTVQAEVVMQERSVKEVRYQWTFDEAFSAFASQGLDDSGDGVLSREELQPLAQVNVESLSEYAYFSDLYIKGAPETEASTFGDPKDYWLSVKGETLVLHFTLPVVADVKVEQEVLLDVYDPSFFVDFSFAAKEPAKLTSAHQGCSIRVKQAEALDDETMGLLAQIPADQREIPDDLMQMTSTMANQVILTCE</sequence>
<dbReference type="InterPro" id="IPR018247">
    <property type="entry name" value="EF_Hand_1_Ca_BS"/>
</dbReference>
<dbReference type="Proteomes" id="UP000234881">
    <property type="component" value="Unassembled WGS sequence"/>
</dbReference>
<name>A0A2N5XLH6_9HYPH</name>
<proteinExistence type="predicted"/>
<accession>A0A2N5XLH6</accession>
<keyword evidence="1" id="KW-0472">Membrane</keyword>
<organism evidence="2 3">
    <name type="scientific">Cohaesibacter celericrescens</name>
    <dbReference type="NCBI Taxonomy" id="2067669"/>
    <lineage>
        <taxon>Bacteria</taxon>
        <taxon>Pseudomonadati</taxon>
        <taxon>Pseudomonadota</taxon>
        <taxon>Alphaproteobacteria</taxon>
        <taxon>Hyphomicrobiales</taxon>
        <taxon>Cohaesibacteraceae</taxon>
    </lineage>
</organism>
<protein>
    <submittedName>
        <fullName evidence="2">DUF1007 domain-containing protein</fullName>
    </submittedName>
</protein>
<evidence type="ECO:0000313" key="2">
    <source>
        <dbReference type="EMBL" id="PLW75280.1"/>
    </source>
</evidence>
<evidence type="ECO:0000313" key="3">
    <source>
        <dbReference type="Proteomes" id="UP000234881"/>
    </source>
</evidence>
<gene>
    <name evidence="2" type="ORF">C0081_20925</name>
</gene>
<keyword evidence="1" id="KW-0812">Transmembrane</keyword>
<comment type="caution">
    <text evidence="2">The sequence shown here is derived from an EMBL/GenBank/DDBJ whole genome shotgun (WGS) entry which is preliminary data.</text>
</comment>
<dbReference type="InterPro" id="IPR010412">
    <property type="entry name" value="DUF1007"/>
</dbReference>
<reference evidence="2 3" key="1">
    <citation type="submission" date="2018-01" db="EMBL/GenBank/DDBJ databases">
        <title>The draft genome sequence of Cohaesibacter sp. H1304.</title>
        <authorList>
            <person name="Wang N.-N."/>
            <person name="Du Z.-J."/>
        </authorList>
    </citation>
    <scope>NUCLEOTIDE SEQUENCE [LARGE SCALE GENOMIC DNA]</scope>
    <source>
        <strain evidence="2 3">H1304</strain>
    </source>
</reference>
<evidence type="ECO:0000256" key="1">
    <source>
        <dbReference type="SAM" id="Phobius"/>
    </source>
</evidence>
<dbReference type="PROSITE" id="PS00018">
    <property type="entry name" value="EF_HAND_1"/>
    <property type="match status" value="1"/>
</dbReference>
<dbReference type="Pfam" id="PF06226">
    <property type="entry name" value="DUF1007"/>
    <property type="match status" value="1"/>
</dbReference>
<feature type="transmembrane region" description="Helical" evidence="1">
    <location>
        <begin position="20"/>
        <end position="39"/>
    </location>
</feature>
<keyword evidence="1" id="KW-1133">Transmembrane helix</keyword>